<organism evidence="2 3">
    <name type="scientific">Hydrotalea sandarakina</name>
    <dbReference type="NCBI Taxonomy" id="1004304"/>
    <lineage>
        <taxon>Bacteria</taxon>
        <taxon>Pseudomonadati</taxon>
        <taxon>Bacteroidota</taxon>
        <taxon>Chitinophagia</taxon>
        <taxon>Chitinophagales</taxon>
        <taxon>Chitinophagaceae</taxon>
        <taxon>Hydrotalea</taxon>
    </lineage>
</organism>
<dbReference type="AlphaFoldDB" id="A0A2W7RR83"/>
<feature type="transmembrane region" description="Helical" evidence="1">
    <location>
        <begin position="61"/>
        <end position="82"/>
    </location>
</feature>
<dbReference type="EMBL" id="QKZV01000004">
    <property type="protein sequence ID" value="PZX62901.1"/>
    <property type="molecule type" value="Genomic_DNA"/>
</dbReference>
<feature type="transmembrane region" description="Helical" evidence="1">
    <location>
        <begin position="94"/>
        <end position="114"/>
    </location>
</feature>
<reference evidence="2 3" key="1">
    <citation type="submission" date="2018-06" db="EMBL/GenBank/DDBJ databases">
        <title>Genomic Encyclopedia of Archaeal and Bacterial Type Strains, Phase II (KMG-II): from individual species to whole genera.</title>
        <authorList>
            <person name="Goeker M."/>
        </authorList>
    </citation>
    <scope>NUCLEOTIDE SEQUENCE [LARGE SCALE GENOMIC DNA]</scope>
    <source>
        <strain evidence="2 3">DSM 23241</strain>
    </source>
</reference>
<feature type="transmembrane region" description="Helical" evidence="1">
    <location>
        <begin position="38"/>
        <end position="55"/>
    </location>
</feature>
<evidence type="ECO:0000256" key="1">
    <source>
        <dbReference type="SAM" id="Phobius"/>
    </source>
</evidence>
<dbReference type="InterPro" id="IPR043739">
    <property type="entry name" value="DUF5684"/>
</dbReference>
<dbReference type="Pfam" id="PF18936">
    <property type="entry name" value="DUF5684"/>
    <property type="match status" value="1"/>
</dbReference>
<accession>A0A2W7RR83</accession>
<dbReference type="RefSeq" id="WP_111295182.1">
    <property type="nucleotide sequence ID" value="NZ_QKZV01000004.1"/>
</dbReference>
<keyword evidence="1" id="KW-1133">Transmembrane helix</keyword>
<dbReference type="Proteomes" id="UP000249720">
    <property type="component" value="Unassembled WGS sequence"/>
</dbReference>
<protein>
    <recommendedName>
        <fullName evidence="4">Signal peptidase I</fullName>
    </recommendedName>
</protein>
<evidence type="ECO:0000313" key="3">
    <source>
        <dbReference type="Proteomes" id="UP000249720"/>
    </source>
</evidence>
<keyword evidence="1" id="KW-0812">Transmembrane</keyword>
<gene>
    <name evidence="2" type="ORF">LX80_01596</name>
</gene>
<feature type="transmembrane region" description="Helical" evidence="1">
    <location>
        <begin position="6"/>
        <end position="26"/>
    </location>
</feature>
<keyword evidence="3" id="KW-1185">Reference proteome</keyword>
<comment type="caution">
    <text evidence="2">The sequence shown here is derived from an EMBL/GenBank/DDBJ whole genome shotgun (WGS) entry which is preliminary data.</text>
</comment>
<proteinExistence type="predicted"/>
<name>A0A2W7RR83_9BACT</name>
<evidence type="ECO:0008006" key="4">
    <source>
        <dbReference type="Google" id="ProtNLM"/>
    </source>
</evidence>
<dbReference type="OrthoDB" id="2376202at2"/>
<keyword evidence="1" id="KW-0472">Membrane</keyword>
<evidence type="ECO:0000313" key="2">
    <source>
        <dbReference type="EMBL" id="PZX62901.1"/>
    </source>
</evidence>
<sequence>MNDFPFALFGTFMFAYLAIIILVLIAQWQIFQKANQPGWACIIPIYNIIVLLRIVGKPWWWFLLMFIPIVNIVLGIWVLNLLSKSFGKEEGFTVGLIFLPFIFYPILGFGNATYKGPAGNNFVPSVS</sequence>